<proteinExistence type="predicted"/>
<dbReference type="Proteomes" id="UP000182229">
    <property type="component" value="Unassembled WGS sequence"/>
</dbReference>
<reference evidence="2 3" key="2">
    <citation type="submission" date="2016-12" db="EMBL/GenBank/DDBJ databases">
        <title>Draft Genome Sequence of Cystobacter ferrugineus Strain Cbfe23.</title>
        <authorList>
            <person name="Akbar S."/>
            <person name="Dowd S.E."/>
            <person name="Stevens D.C."/>
        </authorList>
    </citation>
    <scope>NUCLEOTIDE SEQUENCE [LARGE SCALE GENOMIC DNA]</scope>
    <source>
        <strain evidence="2 3">Cbfe23</strain>
    </source>
</reference>
<accession>A0A1L9AZD4</accession>
<keyword evidence="3" id="KW-1185">Reference proteome</keyword>
<organism evidence="2 3">
    <name type="scientific">Cystobacter ferrugineus</name>
    <dbReference type="NCBI Taxonomy" id="83449"/>
    <lineage>
        <taxon>Bacteria</taxon>
        <taxon>Pseudomonadati</taxon>
        <taxon>Myxococcota</taxon>
        <taxon>Myxococcia</taxon>
        <taxon>Myxococcales</taxon>
        <taxon>Cystobacterineae</taxon>
        <taxon>Archangiaceae</taxon>
        <taxon>Cystobacter</taxon>
    </lineage>
</organism>
<dbReference type="EMBL" id="MPIN01000014">
    <property type="protein sequence ID" value="OJH35362.1"/>
    <property type="molecule type" value="Genomic_DNA"/>
</dbReference>
<sequence>MERTASDNTEFPPERRSKCAEESRRFAEARTAHLSPEEKEKRLREFNVGIVDLVRSGRLQK</sequence>
<dbReference type="AlphaFoldDB" id="A0A1L9AZD4"/>
<evidence type="ECO:0000313" key="2">
    <source>
        <dbReference type="EMBL" id="OJH35362.1"/>
    </source>
</evidence>
<protein>
    <submittedName>
        <fullName evidence="2">Uncharacterized protein</fullName>
    </submittedName>
</protein>
<evidence type="ECO:0000256" key="1">
    <source>
        <dbReference type="SAM" id="MobiDB-lite"/>
    </source>
</evidence>
<feature type="compositionally biased region" description="Basic and acidic residues" evidence="1">
    <location>
        <begin position="12"/>
        <end position="33"/>
    </location>
</feature>
<evidence type="ECO:0000313" key="3">
    <source>
        <dbReference type="Proteomes" id="UP000182229"/>
    </source>
</evidence>
<gene>
    <name evidence="2" type="ORF">BON30_38100</name>
</gene>
<dbReference type="RefSeq" id="WP_071903460.1">
    <property type="nucleotide sequence ID" value="NZ_MPIN01000014.1"/>
</dbReference>
<name>A0A1L9AZD4_9BACT</name>
<feature type="region of interest" description="Disordered" evidence="1">
    <location>
        <begin position="1"/>
        <end position="33"/>
    </location>
</feature>
<comment type="caution">
    <text evidence="2">The sequence shown here is derived from an EMBL/GenBank/DDBJ whole genome shotgun (WGS) entry which is preliminary data.</text>
</comment>
<dbReference type="OrthoDB" id="9935155at2"/>
<reference evidence="3" key="1">
    <citation type="submission" date="2016-11" db="EMBL/GenBank/DDBJ databases">
        <authorList>
            <person name="Shukria A."/>
            <person name="Stevens D.C."/>
        </authorList>
    </citation>
    <scope>NUCLEOTIDE SEQUENCE [LARGE SCALE GENOMIC DNA]</scope>
    <source>
        <strain evidence="3">Cbfe23</strain>
    </source>
</reference>